<evidence type="ECO:0000256" key="1">
    <source>
        <dbReference type="ARBA" id="ARBA00022737"/>
    </source>
</evidence>
<dbReference type="PROSITE" id="PS50012">
    <property type="entry name" value="RCC1_3"/>
    <property type="match status" value="7"/>
</dbReference>
<dbReference type="Gene3D" id="2.130.10.30">
    <property type="entry name" value="Regulator of chromosome condensation 1/beta-lactamase-inhibitor protein II"/>
    <property type="match status" value="2"/>
</dbReference>
<dbReference type="AlphaFoldDB" id="A0AAD9U568"/>
<feature type="repeat" description="RCC1" evidence="2">
    <location>
        <begin position="25"/>
        <end position="80"/>
    </location>
</feature>
<evidence type="ECO:0000259" key="3">
    <source>
        <dbReference type="Pfam" id="PF25390"/>
    </source>
</evidence>
<feature type="repeat" description="RCC1" evidence="2">
    <location>
        <begin position="284"/>
        <end position="331"/>
    </location>
</feature>
<reference evidence="4" key="1">
    <citation type="journal article" date="2023" name="Plant J.">
        <title>Genome sequences and population genomics provide insights into the demographic history, inbreeding, and mutation load of two 'living fossil' tree species of Dipteronia.</title>
        <authorList>
            <person name="Feng Y."/>
            <person name="Comes H.P."/>
            <person name="Chen J."/>
            <person name="Zhu S."/>
            <person name="Lu R."/>
            <person name="Zhang X."/>
            <person name="Li P."/>
            <person name="Qiu J."/>
            <person name="Olsen K.M."/>
            <person name="Qiu Y."/>
        </authorList>
    </citation>
    <scope>NUCLEOTIDE SEQUENCE</scope>
    <source>
        <strain evidence="4">KIB01</strain>
    </source>
</reference>
<dbReference type="InterPro" id="IPR009091">
    <property type="entry name" value="RCC1/BLIP-II"/>
</dbReference>
<dbReference type="PROSITE" id="PS00626">
    <property type="entry name" value="RCC1_2"/>
    <property type="match status" value="2"/>
</dbReference>
<protein>
    <recommendedName>
        <fullName evidence="3">RCC1-like domain-containing protein</fullName>
    </recommendedName>
</protein>
<dbReference type="InterPro" id="IPR000408">
    <property type="entry name" value="Reg_chr_condens"/>
</dbReference>
<dbReference type="PANTHER" id="PTHR22870">
    <property type="entry name" value="REGULATOR OF CHROMOSOME CONDENSATION"/>
    <property type="match status" value="1"/>
</dbReference>
<accession>A0AAD9U568</accession>
<dbReference type="SUPFAM" id="SSF50985">
    <property type="entry name" value="RCC1/BLIP-II"/>
    <property type="match status" value="1"/>
</dbReference>
<dbReference type="Pfam" id="PF25390">
    <property type="entry name" value="WD40_RLD"/>
    <property type="match status" value="1"/>
</dbReference>
<feature type="repeat" description="RCC1" evidence="2">
    <location>
        <begin position="341"/>
        <end position="390"/>
    </location>
</feature>
<comment type="caution">
    <text evidence="4">The sequence shown here is derived from an EMBL/GenBank/DDBJ whole genome shotgun (WGS) entry which is preliminary data.</text>
</comment>
<dbReference type="EMBL" id="JANJYI010000005">
    <property type="protein sequence ID" value="KAK2647554.1"/>
    <property type="molecule type" value="Genomic_DNA"/>
</dbReference>
<dbReference type="InterPro" id="IPR058923">
    <property type="entry name" value="RCC1-like_dom"/>
</dbReference>
<proteinExistence type="predicted"/>
<feature type="repeat" description="RCC1" evidence="2">
    <location>
        <begin position="190"/>
        <end position="283"/>
    </location>
</feature>
<dbReference type="PANTHER" id="PTHR22870:SF365">
    <property type="entry name" value="REGULATOR OF CHROMOSOME CONDENSATION (CELL CYCLE REGULATORY PROTEIN)-RELATED"/>
    <property type="match status" value="1"/>
</dbReference>
<dbReference type="Proteomes" id="UP001280121">
    <property type="component" value="Unassembled WGS sequence"/>
</dbReference>
<dbReference type="PRINTS" id="PR00633">
    <property type="entry name" value="RCCNDNSATION"/>
</dbReference>
<dbReference type="InterPro" id="IPR051210">
    <property type="entry name" value="Ub_ligase/GEF_domain"/>
</dbReference>
<feature type="repeat" description="RCC1" evidence="2">
    <location>
        <begin position="391"/>
        <end position="442"/>
    </location>
</feature>
<organism evidence="4 5">
    <name type="scientific">Dipteronia dyeriana</name>
    <dbReference type="NCBI Taxonomy" id="168575"/>
    <lineage>
        <taxon>Eukaryota</taxon>
        <taxon>Viridiplantae</taxon>
        <taxon>Streptophyta</taxon>
        <taxon>Embryophyta</taxon>
        <taxon>Tracheophyta</taxon>
        <taxon>Spermatophyta</taxon>
        <taxon>Magnoliopsida</taxon>
        <taxon>eudicotyledons</taxon>
        <taxon>Gunneridae</taxon>
        <taxon>Pentapetalae</taxon>
        <taxon>rosids</taxon>
        <taxon>malvids</taxon>
        <taxon>Sapindales</taxon>
        <taxon>Sapindaceae</taxon>
        <taxon>Hippocastanoideae</taxon>
        <taxon>Acereae</taxon>
        <taxon>Dipteronia</taxon>
    </lineage>
</organism>
<evidence type="ECO:0000256" key="2">
    <source>
        <dbReference type="PROSITE-ProRule" id="PRU00235"/>
    </source>
</evidence>
<feature type="repeat" description="RCC1" evidence="2">
    <location>
        <begin position="81"/>
        <end position="136"/>
    </location>
</feature>
<feature type="repeat" description="RCC1" evidence="2">
    <location>
        <begin position="137"/>
        <end position="189"/>
    </location>
</feature>
<keyword evidence="5" id="KW-1185">Reference proteome</keyword>
<feature type="domain" description="RCC1-like" evidence="3">
    <location>
        <begin position="27"/>
        <end position="437"/>
    </location>
</feature>
<keyword evidence="1" id="KW-0677">Repeat</keyword>
<gene>
    <name evidence="4" type="ORF">Ddye_015043</name>
</gene>
<evidence type="ECO:0000313" key="5">
    <source>
        <dbReference type="Proteomes" id="UP001280121"/>
    </source>
</evidence>
<sequence>MRLLRRPVSSYSNVFSRSMSSSCGRTVMSFGDGNQGALGLPTSLTGIGGDTYEPTPVPGLPADVSSVSAGHYHSLAVTSGGALWAWGRNNEAQLGRGGVLESRDTWNLPKRVEGLDQVNVCAAFASGVVSSAIGDDGSLWVWGKSKRGQLGLGKDVMEAMVPSRVEALAGEKIVKVSFGWGHAIAQTEDGKLFGWGYSADGRIGKLGKALESSPLDSSIDTSERNQEISTSTIEAAEKLVLEGMEKEKDMPIIWEPCLIEELSGVEVADIACGLDHSLVLCGNGILLSCGSNVYGQLGREKKDMGMFPVDINVRPISLGSGLGHSLVICEVPSSDATEGATSLFSWGWNQSSQLGRAGPENAPLLVERLEGESLVSVSGGRVHSMSLTSEGEVWIWGCGKNGRLGLGSSCDETEPMLLDSLEGCEVLQAVSGFDHNLVLVAE</sequence>
<name>A0AAD9U568_9ROSI</name>
<evidence type="ECO:0000313" key="4">
    <source>
        <dbReference type="EMBL" id="KAK2647554.1"/>
    </source>
</evidence>